<dbReference type="AlphaFoldDB" id="A0A6I3LU94"/>
<dbReference type="Proteomes" id="UP000438760">
    <property type="component" value="Unassembled WGS sequence"/>
</dbReference>
<name>A0A6I3LU94_9FLAO</name>
<evidence type="ECO:0000313" key="2">
    <source>
        <dbReference type="Proteomes" id="UP000438760"/>
    </source>
</evidence>
<dbReference type="EMBL" id="WMJX01000105">
    <property type="protein sequence ID" value="MTG99492.1"/>
    <property type="molecule type" value="Genomic_DNA"/>
</dbReference>
<evidence type="ECO:0000313" key="1">
    <source>
        <dbReference type="EMBL" id="MTG99492.1"/>
    </source>
</evidence>
<gene>
    <name evidence="1" type="ORF">GJV76_15450</name>
</gene>
<keyword evidence="2" id="KW-1185">Reference proteome</keyword>
<accession>A0A6I3LU94</accession>
<sequence length="82" mass="9780">MSRFFSSKKEAYSIFGYRNSLEFRQGKNHSFLYGIMIEYKGSISNHWIHFLCEVKYLNDCVVQINQNQVYLNDQLPDLMMEA</sequence>
<reference evidence="1 2" key="1">
    <citation type="submission" date="2019-11" db="EMBL/GenBank/DDBJ databases">
        <title>Genome of Strain BIT-d1.</title>
        <authorList>
            <person name="Yang Y."/>
        </authorList>
    </citation>
    <scope>NUCLEOTIDE SEQUENCE [LARGE SCALE GENOMIC DNA]</scope>
    <source>
        <strain evidence="1 2">BIT-d1</strain>
    </source>
</reference>
<comment type="caution">
    <text evidence="1">The sequence shown here is derived from an EMBL/GenBank/DDBJ whole genome shotgun (WGS) entry which is preliminary data.</text>
</comment>
<dbReference type="RefSeq" id="WP_155093475.1">
    <property type="nucleotide sequence ID" value="NZ_CP102754.1"/>
</dbReference>
<protein>
    <submittedName>
        <fullName evidence="1">Uncharacterized protein</fullName>
    </submittedName>
</protein>
<organism evidence="1 2">
    <name type="scientific">Myroides albus</name>
    <dbReference type="NCBI Taxonomy" id="2562892"/>
    <lineage>
        <taxon>Bacteria</taxon>
        <taxon>Pseudomonadati</taxon>
        <taxon>Bacteroidota</taxon>
        <taxon>Flavobacteriia</taxon>
        <taxon>Flavobacteriales</taxon>
        <taxon>Flavobacteriaceae</taxon>
        <taxon>Myroides</taxon>
    </lineage>
</organism>
<proteinExistence type="predicted"/>